<evidence type="ECO:0000313" key="1">
    <source>
        <dbReference type="EMBL" id="SUZ51766.1"/>
    </source>
</evidence>
<dbReference type="AlphaFoldDB" id="A0A381NB02"/>
<proteinExistence type="predicted"/>
<protein>
    <submittedName>
        <fullName evidence="1">Uncharacterized protein</fullName>
    </submittedName>
</protein>
<organism evidence="1">
    <name type="scientific">marine metagenome</name>
    <dbReference type="NCBI Taxonomy" id="408172"/>
    <lineage>
        <taxon>unclassified sequences</taxon>
        <taxon>metagenomes</taxon>
        <taxon>ecological metagenomes</taxon>
    </lineage>
</organism>
<dbReference type="EMBL" id="UINC01000237">
    <property type="protein sequence ID" value="SUZ51766.1"/>
    <property type="molecule type" value="Genomic_DNA"/>
</dbReference>
<dbReference type="PROSITE" id="PS51257">
    <property type="entry name" value="PROKAR_LIPOPROTEIN"/>
    <property type="match status" value="1"/>
</dbReference>
<sequence>MRSSSFMLILVGVLSACAPSPGEDSSINHMDSDTKRPNIVVLFLDDAGYGDFGY</sequence>
<feature type="non-terminal residue" evidence="1">
    <location>
        <position position="54"/>
    </location>
</feature>
<reference evidence="1" key="1">
    <citation type="submission" date="2018-05" db="EMBL/GenBank/DDBJ databases">
        <authorList>
            <person name="Lanie J.A."/>
            <person name="Ng W.-L."/>
            <person name="Kazmierczak K.M."/>
            <person name="Andrzejewski T.M."/>
            <person name="Davidsen T.M."/>
            <person name="Wayne K.J."/>
            <person name="Tettelin H."/>
            <person name="Glass J.I."/>
            <person name="Rusch D."/>
            <person name="Podicherti R."/>
            <person name="Tsui H.-C.T."/>
            <person name="Winkler M.E."/>
        </authorList>
    </citation>
    <scope>NUCLEOTIDE SEQUENCE</scope>
</reference>
<name>A0A381NB02_9ZZZZ</name>
<accession>A0A381NB02</accession>
<gene>
    <name evidence="1" type="ORF">METZ01_LOCUS4620</name>
</gene>